<dbReference type="PANTHER" id="PTHR43818:SF5">
    <property type="entry name" value="OXIDOREDUCTASE FAMILY PROTEIN"/>
    <property type="match status" value="1"/>
</dbReference>
<dbReference type="PANTHER" id="PTHR43818">
    <property type="entry name" value="BCDNA.GH03377"/>
    <property type="match status" value="1"/>
</dbReference>
<feature type="domain" description="Gfo/Idh/MocA-like oxidoreductase bacterial type C-terminal" evidence="3">
    <location>
        <begin position="187"/>
        <end position="433"/>
    </location>
</feature>
<dbReference type="InterPro" id="IPR050463">
    <property type="entry name" value="Gfo/Idh/MocA_oxidrdct_glycsds"/>
</dbReference>
<feature type="domain" description="Gfo/Idh/MocA-like oxidoreductase N-terminal" evidence="2">
    <location>
        <begin position="47"/>
        <end position="161"/>
    </location>
</feature>
<accession>A9LGV8</accession>
<dbReference type="GO" id="GO:0000166">
    <property type="term" value="F:nucleotide binding"/>
    <property type="evidence" value="ECO:0007669"/>
    <property type="project" value="InterPro"/>
</dbReference>
<reference evidence="4" key="1">
    <citation type="journal article" date="2007" name="ISME J.">
        <title>Fosmids of novel marine Planctomycetes from the Namibian and Oregon coast upwelling systems and their cross-comparison with planctomycete genomes.</title>
        <authorList>
            <person name="Woebken D."/>
            <person name="Teeling H."/>
            <person name="Wecker P."/>
            <person name="Dumitriu A."/>
            <person name="Kostadinov I."/>
            <person name="DeLong E.F."/>
            <person name="Amann R."/>
            <person name="Gloeckner F.O."/>
        </authorList>
    </citation>
    <scope>NUCLEOTIDE SEQUENCE</scope>
</reference>
<dbReference type="EMBL" id="EF591886">
    <property type="protein sequence ID" value="ABX10629.1"/>
    <property type="molecule type" value="Genomic_DNA"/>
</dbReference>
<evidence type="ECO:0000259" key="2">
    <source>
        <dbReference type="Pfam" id="PF01408"/>
    </source>
</evidence>
<dbReference type="Pfam" id="PF19051">
    <property type="entry name" value="GFO_IDH_MocA_C2"/>
    <property type="match status" value="1"/>
</dbReference>
<name>A9LGV8_9BACT</name>
<dbReference type="Pfam" id="PF01408">
    <property type="entry name" value="GFO_IDH_MocA"/>
    <property type="match status" value="1"/>
</dbReference>
<gene>
    <name evidence="4" type="ORF">3FN_4</name>
</gene>
<dbReference type="Gene3D" id="3.30.360.10">
    <property type="entry name" value="Dihydrodipicolinate Reductase, domain 2"/>
    <property type="match status" value="1"/>
</dbReference>
<dbReference type="PROSITE" id="PS51318">
    <property type="entry name" value="TAT"/>
    <property type="match status" value="1"/>
</dbReference>
<evidence type="ECO:0000259" key="3">
    <source>
        <dbReference type="Pfam" id="PF19051"/>
    </source>
</evidence>
<evidence type="ECO:0000313" key="4">
    <source>
        <dbReference type="EMBL" id="ABX10629.1"/>
    </source>
</evidence>
<feature type="chain" id="PRO_5002740271" evidence="1">
    <location>
        <begin position="21"/>
        <end position="438"/>
    </location>
</feature>
<dbReference type="InterPro" id="IPR043906">
    <property type="entry name" value="Gfo/Idh/MocA_OxRdtase_bact_C"/>
</dbReference>
<feature type="signal peptide" evidence="1">
    <location>
        <begin position="1"/>
        <end position="20"/>
    </location>
</feature>
<protein>
    <submittedName>
        <fullName evidence="4">GFO/IDH/MocA family secreted oxidoreductase</fullName>
    </submittedName>
</protein>
<dbReference type="InterPro" id="IPR036291">
    <property type="entry name" value="NAD(P)-bd_dom_sf"/>
</dbReference>
<dbReference type="Gene3D" id="3.40.50.720">
    <property type="entry name" value="NAD(P)-binding Rossmann-like Domain"/>
    <property type="match status" value="1"/>
</dbReference>
<dbReference type="AlphaFoldDB" id="A9LGV8"/>
<sequence>MTNPNSLSRRGFLKSATALAAGRFAAPYIVPSGVLAAAGRPGANDRVGVAYIGVGRRANQLMDLPPDAQMVAVADVNLPRSESVAAKHRCRSYQYYEKMLEAKDVDAVVVATPDHWHTLPSIHACQAGKDVYCEKPLTLTIREGRVLVEAARKYQRVFQTGSQQRSMAANRQACELIRNNRIGKLHTVIGFNYPSPWLCNLPGQPVPAGLDWDMWCGPTELRPYHKDIYTPRAKPGWISFRQYSGGEMTGWGAHGLDQVQWALGMDESGPVEVWTDGGPLDAPIYTKPESRAAGEKACSQPKVFFRYANGVVLKLENGPHGGAIFIGDEGRISIDRGKFRAEPSSLATKSLNSEAVRLEVSDNHMQNWIDCIKSRKRPIADVEIGHRSATVCHLGNIARLLGRILRWDPERETFPGDAQANALIDVERRKPYELPKTV</sequence>
<organism evidence="4">
    <name type="scientific">uncultured planctomycete 3FN</name>
    <dbReference type="NCBI Taxonomy" id="455066"/>
    <lineage>
        <taxon>Bacteria</taxon>
        <taxon>Pseudomonadati</taxon>
        <taxon>Planctomycetota</taxon>
        <taxon>Planctomycetia</taxon>
        <taxon>Planctomycetales</taxon>
        <taxon>environmental samples</taxon>
    </lineage>
</organism>
<dbReference type="InterPro" id="IPR000683">
    <property type="entry name" value="Gfo/Idh/MocA-like_OxRdtase_N"/>
</dbReference>
<dbReference type="SUPFAM" id="SSF55347">
    <property type="entry name" value="Glyceraldehyde-3-phosphate dehydrogenase-like, C-terminal domain"/>
    <property type="match status" value="1"/>
</dbReference>
<dbReference type="InterPro" id="IPR006311">
    <property type="entry name" value="TAT_signal"/>
</dbReference>
<evidence type="ECO:0000256" key="1">
    <source>
        <dbReference type="SAM" id="SignalP"/>
    </source>
</evidence>
<keyword evidence="1" id="KW-0732">Signal</keyword>
<dbReference type="SUPFAM" id="SSF51735">
    <property type="entry name" value="NAD(P)-binding Rossmann-fold domains"/>
    <property type="match status" value="1"/>
</dbReference>
<proteinExistence type="predicted"/>